<dbReference type="InterPro" id="IPR005746">
    <property type="entry name" value="Thioredoxin"/>
</dbReference>
<feature type="site" description="Contributes to redox potential value" evidence="8">
    <location>
        <position position="31"/>
    </location>
</feature>
<evidence type="ECO:0000256" key="1">
    <source>
        <dbReference type="ARBA" id="ARBA00008987"/>
    </source>
</evidence>
<dbReference type="PROSITE" id="PS00194">
    <property type="entry name" value="THIOREDOXIN_1"/>
    <property type="match status" value="1"/>
</dbReference>
<dbReference type="STRING" id="1577792.QX51_09910"/>
<dbReference type="Proteomes" id="UP000031189">
    <property type="component" value="Unassembled WGS sequence"/>
</dbReference>
<dbReference type="InterPro" id="IPR036249">
    <property type="entry name" value="Thioredoxin-like_sf"/>
</dbReference>
<evidence type="ECO:0000313" key="12">
    <source>
        <dbReference type="Proteomes" id="UP000031189"/>
    </source>
</evidence>
<evidence type="ECO:0000256" key="2">
    <source>
        <dbReference type="ARBA" id="ARBA00020570"/>
    </source>
</evidence>
<evidence type="ECO:0000259" key="10">
    <source>
        <dbReference type="PROSITE" id="PS51352"/>
    </source>
</evidence>
<dbReference type="NCBIfam" id="NF047697">
    <property type="entry name" value="ThioredTrxAClost"/>
    <property type="match status" value="1"/>
</dbReference>
<keyword evidence="12" id="KW-1185">Reference proteome</keyword>
<dbReference type="EMBL" id="JWHR01000091">
    <property type="protein sequence ID" value="KHS57133.1"/>
    <property type="molecule type" value="Genomic_DNA"/>
</dbReference>
<feature type="disulfide bond" description="Redox-active" evidence="9">
    <location>
        <begin position="29"/>
        <end position="32"/>
    </location>
</feature>
<proteinExistence type="inferred from homology"/>
<dbReference type="InterPro" id="IPR017937">
    <property type="entry name" value="Thioredoxin_CS"/>
</dbReference>
<evidence type="ECO:0000313" key="11">
    <source>
        <dbReference type="EMBL" id="KHS57133.1"/>
    </source>
</evidence>
<dbReference type="PIRSF" id="PIRSF000077">
    <property type="entry name" value="Thioredoxin"/>
    <property type="match status" value="1"/>
</dbReference>
<evidence type="ECO:0000256" key="4">
    <source>
        <dbReference type="ARBA" id="ARBA00022982"/>
    </source>
</evidence>
<protein>
    <recommendedName>
        <fullName evidence="2 7">Thioredoxin</fullName>
    </recommendedName>
</protein>
<keyword evidence="3" id="KW-0813">Transport</keyword>
<dbReference type="CDD" id="cd02947">
    <property type="entry name" value="TRX_family"/>
    <property type="match status" value="1"/>
</dbReference>
<feature type="domain" description="Thioredoxin" evidence="10">
    <location>
        <begin position="1"/>
        <end position="105"/>
    </location>
</feature>
<feature type="active site" description="Nucleophile" evidence="8">
    <location>
        <position position="32"/>
    </location>
</feature>
<name>A0A0B3VWF3_9FIRM</name>
<accession>A0A0B3VWF3</accession>
<dbReference type="Gene3D" id="3.40.30.10">
    <property type="entry name" value="Glutaredoxin"/>
    <property type="match status" value="1"/>
</dbReference>
<dbReference type="Pfam" id="PF00085">
    <property type="entry name" value="Thioredoxin"/>
    <property type="match status" value="1"/>
</dbReference>
<dbReference type="SUPFAM" id="SSF52833">
    <property type="entry name" value="Thioredoxin-like"/>
    <property type="match status" value="1"/>
</dbReference>
<dbReference type="PANTHER" id="PTHR45663">
    <property type="entry name" value="GEO12009P1"/>
    <property type="match status" value="1"/>
</dbReference>
<dbReference type="GO" id="GO:0005737">
    <property type="term" value="C:cytoplasm"/>
    <property type="evidence" value="ECO:0007669"/>
    <property type="project" value="TreeGrafter"/>
</dbReference>
<keyword evidence="5 9" id="KW-1015">Disulfide bond</keyword>
<comment type="similarity">
    <text evidence="1 7">Belongs to the thioredoxin family.</text>
</comment>
<keyword evidence="4" id="KW-0249">Electron transport</keyword>
<evidence type="ECO:0000256" key="8">
    <source>
        <dbReference type="PIRSR" id="PIRSR000077-1"/>
    </source>
</evidence>
<evidence type="ECO:0000256" key="3">
    <source>
        <dbReference type="ARBA" id="ARBA00022448"/>
    </source>
</evidence>
<reference evidence="11 12" key="1">
    <citation type="submission" date="2014-12" db="EMBL/GenBank/DDBJ databases">
        <title>Draft genome sequence of Terrisporobacter sp. 08-306576, isolated from the blood culture of a bacteremia patient.</title>
        <authorList>
            <person name="Lund L.C."/>
            <person name="Sydenham T.V."/>
            <person name="Hogh S.V."/>
            <person name="Skov M.N."/>
            <person name="Kemp M."/>
            <person name="Justesen U.S."/>
        </authorList>
    </citation>
    <scope>NUCLEOTIDE SEQUENCE [LARGE SCALE GENOMIC DNA]</scope>
    <source>
        <strain evidence="11 12">08-306576</strain>
    </source>
</reference>
<dbReference type="PANTHER" id="PTHR45663:SF11">
    <property type="entry name" value="GEO12009P1"/>
    <property type="match status" value="1"/>
</dbReference>
<feature type="site" description="Contributes to redox potential value" evidence="8">
    <location>
        <position position="30"/>
    </location>
</feature>
<keyword evidence="6 9" id="KW-0676">Redox-active center</keyword>
<dbReference type="RefSeq" id="WP_039679759.1">
    <property type="nucleotide sequence ID" value="NZ_JAWGXO010000005.1"/>
</dbReference>
<dbReference type="OrthoDB" id="9790390at2"/>
<sequence>MLVVDKNTFKTEVLEGEGYVLVDFFGDGCEPCAALMPTVEALSEKYGEQLKFTKLNTTKARRLAISEKILGLPVIAIYKDGAKIDEVIKDDATEENIEAMIKKYL</sequence>
<feature type="site" description="Deprotonates C-terminal active site Cys" evidence="8">
    <location>
        <position position="23"/>
    </location>
</feature>
<organism evidence="11 12">
    <name type="scientific">Terrisporobacter othiniensis</name>
    <dbReference type="NCBI Taxonomy" id="1577792"/>
    <lineage>
        <taxon>Bacteria</taxon>
        <taxon>Bacillati</taxon>
        <taxon>Bacillota</taxon>
        <taxon>Clostridia</taxon>
        <taxon>Peptostreptococcales</taxon>
        <taxon>Peptostreptococcaceae</taxon>
        <taxon>Terrisporobacter</taxon>
    </lineage>
</organism>
<dbReference type="InterPro" id="IPR013766">
    <property type="entry name" value="Thioredoxin_domain"/>
</dbReference>
<feature type="active site" description="Nucleophile" evidence="8">
    <location>
        <position position="29"/>
    </location>
</feature>
<evidence type="ECO:0000256" key="5">
    <source>
        <dbReference type="ARBA" id="ARBA00023157"/>
    </source>
</evidence>
<evidence type="ECO:0000256" key="9">
    <source>
        <dbReference type="PIRSR" id="PIRSR000077-4"/>
    </source>
</evidence>
<dbReference type="GO" id="GO:0015035">
    <property type="term" value="F:protein-disulfide reductase activity"/>
    <property type="evidence" value="ECO:0007669"/>
    <property type="project" value="InterPro"/>
</dbReference>
<evidence type="ECO:0000256" key="6">
    <source>
        <dbReference type="ARBA" id="ARBA00023284"/>
    </source>
</evidence>
<gene>
    <name evidence="11" type="ORF">QX51_09910</name>
</gene>
<dbReference type="PROSITE" id="PS51352">
    <property type="entry name" value="THIOREDOXIN_2"/>
    <property type="match status" value="1"/>
</dbReference>
<evidence type="ECO:0000256" key="7">
    <source>
        <dbReference type="PIRNR" id="PIRNR000077"/>
    </source>
</evidence>
<dbReference type="AlphaFoldDB" id="A0A0B3VWF3"/>
<comment type="caution">
    <text evidence="11">The sequence shown here is derived from an EMBL/GenBank/DDBJ whole genome shotgun (WGS) entry which is preliminary data.</text>
</comment>